<protein>
    <submittedName>
        <fullName evidence="2">Uncharacterized protein</fullName>
    </submittedName>
</protein>
<evidence type="ECO:0000256" key="1">
    <source>
        <dbReference type="SAM" id="MobiDB-lite"/>
    </source>
</evidence>
<dbReference type="EMBL" id="VEVO01000047">
    <property type="protein sequence ID" value="KAF0022192.1"/>
    <property type="molecule type" value="Genomic_DNA"/>
</dbReference>
<sequence length="118" mass="13160">MLSRESFVWSSSENRRMSSLRSEMSLFAFLSSSLSSQVKAERAMSSNGEQHYELNGRIDACTHCSIDVPVQLGREYTEEEGEAQRHRRVFCSRKPQTPGRKHGHVTSDVGRSGPGPGS</sequence>
<dbReference type="Proteomes" id="UP000438429">
    <property type="component" value="Unassembled WGS sequence"/>
</dbReference>
<reference evidence="2 3" key="1">
    <citation type="submission" date="2019-06" db="EMBL/GenBank/DDBJ databases">
        <title>Draft genomes of female and male turbot (Scophthalmus maximus).</title>
        <authorList>
            <person name="Xu H."/>
            <person name="Xu X.-W."/>
            <person name="Shao C."/>
            <person name="Chen S."/>
        </authorList>
    </citation>
    <scope>NUCLEOTIDE SEQUENCE [LARGE SCALE GENOMIC DNA]</scope>
    <source>
        <strain evidence="2">Ysfricsl-2016a</strain>
        <tissue evidence="2">Blood</tissue>
    </source>
</reference>
<proteinExistence type="predicted"/>
<comment type="caution">
    <text evidence="2">The sequence shown here is derived from an EMBL/GenBank/DDBJ whole genome shotgun (WGS) entry which is preliminary data.</text>
</comment>
<gene>
    <name evidence="2" type="ORF">F2P81_025553</name>
</gene>
<name>A0A6A4RT60_SCOMX</name>
<evidence type="ECO:0000313" key="3">
    <source>
        <dbReference type="Proteomes" id="UP000438429"/>
    </source>
</evidence>
<dbReference type="AlphaFoldDB" id="A0A6A4RT60"/>
<accession>A0A6A4RT60</accession>
<evidence type="ECO:0000313" key="2">
    <source>
        <dbReference type="EMBL" id="KAF0022192.1"/>
    </source>
</evidence>
<organism evidence="2 3">
    <name type="scientific">Scophthalmus maximus</name>
    <name type="common">Turbot</name>
    <name type="synonym">Psetta maxima</name>
    <dbReference type="NCBI Taxonomy" id="52904"/>
    <lineage>
        <taxon>Eukaryota</taxon>
        <taxon>Metazoa</taxon>
        <taxon>Chordata</taxon>
        <taxon>Craniata</taxon>
        <taxon>Vertebrata</taxon>
        <taxon>Euteleostomi</taxon>
        <taxon>Actinopterygii</taxon>
        <taxon>Neopterygii</taxon>
        <taxon>Teleostei</taxon>
        <taxon>Neoteleostei</taxon>
        <taxon>Acanthomorphata</taxon>
        <taxon>Carangaria</taxon>
        <taxon>Pleuronectiformes</taxon>
        <taxon>Pleuronectoidei</taxon>
        <taxon>Scophthalmidae</taxon>
        <taxon>Scophthalmus</taxon>
    </lineage>
</organism>
<feature type="region of interest" description="Disordered" evidence="1">
    <location>
        <begin position="77"/>
        <end position="118"/>
    </location>
</feature>